<evidence type="ECO:0000256" key="1">
    <source>
        <dbReference type="SAM" id="MobiDB-lite"/>
    </source>
</evidence>
<organism evidence="2 3">
    <name type="scientific">Actibacterium lipolyticum</name>
    <dbReference type="NCBI Taxonomy" id="1524263"/>
    <lineage>
        <taxon>Bacteria</taxon>
        <taxon>Pseudomonadati</taxon>
        <taxon>Pseudomonadota</taxon>
        <taxon>Alphaproteobacteria</taxon>
        <taxon>Rhodobacterales</taxon>
        <taxon>Roseobacteraceae</taxon>
        <taxon>Actibacterium</taxon>
    </lineage>
</organism>
<dbReference type="InterPro" id="IPR007833">
    <property type="entry name" value="Capsule_polysaccharide_synth"/>
</dbReference>
<sequence length="682" mass="75091">MPDMPGLEPDNQSAAGRDNSPRRLFVFNGGFLTQGRVRRILELSGYDIRLGKPGPDDRIGVWGMSPTAPRGEAVARHTDAPLLRVEDAFLRSVKPGREGEPPMGLMLDKSGVHFDPSQPSDLETLLATHPLDDTALLNRARAAVERLKYLHLSKYNMFDDKAPVPDPGYVLVIDQTEGDASVTASGASKATFTEMLAFAQIENPGARILIKTHPETAQGHRPGYYSSANTDERTEIFDAPVSPWHLLEGAVAVYTVSSQLGFEAIMAGHKPRVFGHPFYAGWGLTQDENPLPRRTRNLTRAQLFAASMILAPTWYDPYRDKLCQLEQVIDNLAAQSRAWREDNAGWVAVGMRLWKRKPLKRFFGTHGRVKFTNSLPRAMAYGHKHGTPVMAWANRAEKGTHRVEDGFLRSHGLGAELVPPLSLVTDDLGIYYDPTNESRLERLISASVKLPEAEVHRAERLLARLNKSGVTKYNLQGDELPDLPTGHRILVPGQVEDDASILTGCPAENTNLALLARVRQENPDAVILYKPHPDVEAGLRPGAIPTDEALKLADAVVANAAPATLINAVAEVWTMTSLLGFEALVRGKKVTCLGLPFYAGWGLTRDLVTAPQRRIARPSLWQLAHAALIGYPRYFDPQTGQACPPEVAVERLQTGDIPKPSWASRSLSKLQGLFASFAPFWR</sequence>
<evidence type="ECO:0000313" key="3">
    <source>
        <dbReference type="Proteomes" id="UP000202922"/>
    </source>
</evidence>
<accession>A0A238JSA4</accession>
<dbReference type="CDD" id="cd16439">
    <property type="entry name" value="beta_Kdo_transferase_KpsC_2"/>
    <property type="match status" value="1"/>
</dbReference>
<feature type="region of interest" description="Disordered" evidence="1">
    <location>
        <begin position="1"/>
        <end position="21"/>
    </location>
</feature>
<dbReference type="Proteomes" id="UP000202922">
    <property type="component" value="Unassembled WGS sequence"/>
</dbReference>
<dbReference type="Pfam" id="PF05159">
    <property type="entry name" value="Capsule_synth"/>
    <property type="match status" value="4"/>
</dbReference>
<reference evidence="3" key="1">
    <citation type="submission" date="2017-05" db="EMBL/GenBank/DDBJ databases">
        <authorList>
            <person name="Rodrigo-Torres L."/>
            <person name="Arahal R. D."/>
            <person name="Lucena T."/>
        </authorList>
    </citation>
    <scope>NUCLEOTIDE SEQUENCE [LARGE SCALE GENOMIC DNA]</scope>
    <source>
        <strain evidence="3">CECT 8621</strain>
    </source>
</reference>
<protein>
    <submittedName>
        <fullName evidence="2">Capsule polysaccharide biosynthesis protein</fullName>
    </submittedName>
</protein>
<dbReference type="GO" id="GO:0015774">
    <property type="term" value="P:polysaccharide transport"/>
    <property type="evidence" value="ECO:0007669"/>
    <property type="project" value="InterPro"/>
</dbReference>
<name>A0A238JSA4_9RHOB</name>
<dbReference type="AlphaFoldDB" id="A0A238JSA4"/>
<gene>
    <name evidence="2" type="ORF">COL8621_01027</name>
</gene>
<dbReference type="EMBL" id="FXYE01000001">
    <property type="protein sequence ID" value="SMX33455.1"/>
    <property type="molecule type" value="Genomic_DNA"/>
</dbReference>
<dbReference type="CDD" id="cd16440">
    <property type="entry name" value="beta_Kdo_transferase_KpsC_1"/>
    <property type="match status" value="1"/>
</dbReference>
<dbReference type="GO" id="GO:0000271">
    <property type="term" value="P:polysaccharide biosynthetic process"/>
    <property type="evidence" value="ECO:0007669"/>
    <property type="project" value="InterPro"/>
</dbReference>
<keyword evidence="3" id="KW-1185">Reference proteome</keyword>
<evidence type="ECO:0000313" key="2">
    <source>
        <dbReference type="EMBL" id="SMX33455.1"/>
    </source>
</evidence>
<proteinExistence type="predicted"/>